<gene>
    <name evidence="2" type="ORF">BpHYR1_017490</name>
</gene>
<evidence type="ECO:0000313" key="2">
    <source>
        <dbReference type="EMBL" id="RNA13079.1"/>
    </source>
</evidence>
<evidence type="ECO:0000256" key="1">
    <source>
        <dbReference type="SAM" id="Phobius"/>
    </source>
</evidence>
<accession>A0A3M7QPB6</accession>
<keyword evidence="1" id="KW-0472">Membrane</keyword>
<dbReference type="AlphaFoldDB" id="A0A3M7QPB6"/>
<keyword evidence="1" id="KW-1133">Transmembrane helix</keyword>
<evidence type="ECO:0000313" key="3">
    <source>
        <dbReference type="Proteomes" id="UP000276133"/>
    </source>
</evidence>
<keyword evidence="1" id="KW-0812">Transmembrane</keyword>
<name>A0A3M7QPB6_BRAPC</name>
<dbReference type="EMBL" id="REGN01005512">
    <property type="protein sequence ID" value="RNA13079.1"/>
    <property type="molecule type" value="Genomic_DNA"/>
</dbReference>
<feature type="transmembrane region" description="Helical" evidence="1">
    <location>
        <begin position="6"/>
        <end position="25"/>
    </location>
</feature>
<sequence>MGFYFLVYFLCVDILPYFFKIFYLYTATKFTKTKKHFHFTRVKAIFNSKYAILSKIRLFKFYIF</sequence>
<proteinExistence type="predicted"/>
<organism evidence="2 3">
    <name type="scientific">Brachionus plicatilis</name>
    <name type="common">Marine rotifer</name>
    <name type="synonym">Brachionus muelleri</name>
    <dbReference type="NCBI Taxonomy" id="10195"/>
    <lineage>
        <taxon>Eukaryota</taxon>
        <taxon>Metazoa</taxon>
        <taxon>Spiralia</taxon>
        <taxon>Gnathifera</taxon>
        <taxon>Rotifera</taxon>
        <taxon>Eurotatoria</taxon>
        <taxon>Monogononta</taxon>
        <taxon>Pseudotrocha</taxon>
        <taxon>Ploima</taxon>
        <taxon>Brachionidae</taxon>
        <taxon>Brachionus</taxon>
    </lineage>
</organism>
<dbReference type="Proteomes" id="UP000276133">
    <property type="component" value="Unassembled WGS sequence"/>
</dbReference>
<protein>
    <submittedName>
        <fullName evidence="2">Uncharacterized protein</fullName>
    </submittedName>
</protein>
<reference evidence="2 3" key="1">
    <citation type="journal article" date="2018" name="Sci. Rep.">
        <title>Genomic signatures of local adaptation to the degree of environmental predictability in rotifers.</title>
        <authorList>
            <person name="Franch-Gras L."/>
            <person name="Hahn C."/>
            <person name="Garcia-Roger E.M."/>
            <person name="Carmona M.J."/>
            <person name="Serra M."/>
            <person name="Gomez A."/>
        </authorList>
    </citation>
    <scope>NUCLEOTIDE SEQUENCE [LARGE SCALE GENOMIC DNA]</scope>
    <source>
        <strain evidence="2">HYR1</strain>
    </source>
</reference>
<keyword evidence="3" id="KW-1185">Reference proteome</keyword>
<comment type="caution">
    <text evidence="2">The sequence shown here is derived from an EMBL/GenBank/DDBJ whole genome shotgun (WGS) entry which is preliminary data.</text>
</comment>